<proteinExistence type="predicted"/>
<name>A0A2S8IX78_RHOOP</name>
<evidence type="ECO:0000313" key="2">
    <source>
        <dbReference type="EMBL" id="PQP18962.1"/>
    </source>
</evidence>
<dbReference type="Pfam" id="PF01909">
    <property type="entry name" value="NTP_transf_2"/>
    <property type="match status" value="1"/>
</dbReference>
<dbReference type="InterPro" id="IPR002934">
    <property type="entry name" value="Polymerase_NTP_transf_dom"/>
</dbReference>
<dbReference type="Proteomes" id="UP000239290">
    <property type="component" value="Unassembled WGS sequence"/>
</dbReference>
<comment type="caution">
    <text evidence="2">The sequence shown here is derived from an EMBL/GenBank/DDBJ whole genome shotgun (WGS) entry which is preliminary data.</text>
</comment>
<feature type="domain" description="Polymerase nucleotidyl transferase" evidence="1">
    <location>
        <begin position="109"/>
        <end position="139"/>
    </location>
</feature>
<gene>
    <name evidence="2" type="ORF">C5613_31110</name>
</gene>
<reference evidence="3" key="1">
    <citation type="submission" date="2018-02" db="EMBL/GenBank/DDBJ databases">
        <title>Draft genome sequencing of Rhodococcus opacus KU647198.</title>
        <authorList>
            <person name="Zheng B.-X."/>
        </authorList>
    </citation>
    <scope>NUCLEOTIDE SEQUENCE [LARGE SCALE GENOMIC DNA]</scope>
    <source>
        <strain evidence="3">04-OD7</strain>
    </source>
</reference>
<dbReference type="InterPro" id="IPR043519">
    <property type="entry name" value="NT_sf"/>
</dbReference>
<evidence type="ECO:0000259" key="1">
    <source>
        <dbReference type="Pfam" id="PF01909"/>
    </source>
</evidence>
<dbReference type="CDD" id="cd05403">
    <property type="entry name" value="NT_KNTase_like"/>
    <property type="match status" value="1"/>
</dbReference>
<dbReference type="GO" id="GO:0016779">
    <property type="term" value="F:nucleotidyltransferase activity"/>
    <property type="evidence" value="ECO:0007669"/>
    <property type="project" value="InterPro"/>
</dbReference>
<dbReference type="Gene3D" id="3.30.460.10">
    <property type="entry name" value="Beta Polymerase, domain 2"/>
    <property type="match status" value="1"/>
</dbReference>
<evidence type="ECO:0000313" key="3">
    <source>
        <dbReference type="Proteomes" id="UP000239290"/>
    </source>
</evidence>
<dbReference type="SUPFAM" id="SSF81301">
    <property type="entry name" value="Nucleotidyltransferase"/>
    <property type="match status" value="1"/>
</dbReference>
<organism evidence="2 3">
    <name type="scientific">Rhodococcus opacus</name>
    <name type="common">Nocardia opaca</name>
    <dbReference type="NCBI Taxonomy" id="37919"/>
    <lineage>
        <taxon>Bacteria</taxon>
        <taxon>Bacillati</taxon>
        <taxon>Actinomycetota</taxon>
        <taxon>Actinomycetes</taxon>
        <taxon>Mycobacteriales</taxon>
        <taxon>Nocardiaceae</taxon>
        <taxon>Rhodococcus</taxon>
    </lineage>
</organism>
<accession>A0A2S8IX78</accession>
<dbReference type="EMBL" id="PUIO01000047">
    <property type="protein sequence ID" value="PQP18962.1"/>
    <property type="molecule type" value="Genomic_DNA"/>
</dbReference>
<dbReference type="RefSeq" id="WP_105420357.1">
    <property type="nucleotide sequence ID" value="NZ_PUIO01000047.1"/>
</dbReference>
<dbReference type="AlphaFoldDB" id="A0A2S8IX78"/>
<protein>
    <recommendedName>
        <fullName evidence="1">Polymerase nucleotidyl transferase domain-containing protein</fullName>
    </recommendedName>
</protein>
<sequence>MDLTRPLQTVTPTLDGEVLAALAAASEATFTTGQLHRVLHRHSEEGIRKVLQRLSKQGTVLSSRVGNAFVYQLNREHLAFPHVMGLADLSGEFLRRLETRLAGWEIPPVYAAVFGSAARGTMTIDSDIDIFLVRPDDVAGEEWDEQVAELMAEVTRWTGNDARDLQFTESEIAGRGTDEPVLQDVAKEGLTVAGSRAGFTRLLRRGNR</sequence>